<comment type="caution">
    <text evidence="19">The sequence shown here is derived from an EMBL/GenBank/DDBJ whole genome shotgun (WGS) entry which is preliminary data.</text>
</comment>
<keyword evidence="9" id="KW-0406">Ion transport</keyword>
<dbReference type="PROSITE" id="PS01156">
    <property type="entry name" value="TONB_DEPENDENT_REC_2"/>
    <property type="match status" value="1"/>
</dbReference>
<comment type="similarity">
    <text evidence="2 14 16">Belongs to the TonB-dependent receptor family.</text>
</comment>
<dbReference type="EMBL" id="NJIH01000001">
    <property type="protein sequence ID" value="OWT66267.1"/>
    <property type="molecule type" value="Genomic_DNA"/>
</dbReference>
<dbReference type="InterPro" id="IPR012910">
    <property type="entry name" value="Plug_dom"/>
</dbReference>
<name>A0A225MY07_9BURK</name>
<dbReference type="Pfam" id="PF00593">
    <property type="entry name" value="TonB_dep_Rec_b-barrel"/>
    <property type="match status" value="1"/>
</dbReference>
<dbReference type="Pfam" id="PF07715">
    <property type="entry name" value="Plug"/>
    <property type="match status" value="1"/>
</dbReference>
<dbReference type="RefSeq" id="WP_143322631.1">
    <property type="nucleotide sequence ID" value="NZ_NJIH01000001.1"/>
</dbReference>
<feature type="chain" id="PRO_5012488623" evidence="17">
    <location>
        <begin position="34"/>
        <end position="824"/>
    </location>
</feature>
<evidence type="ECO:0000256" key="16">
    <source>
        <dbReference type="RuleBase" id="RU003357"/>
    </source>
</evidence>
<dbReference type="InterPro" id="IPR011662">
    <property type="entry name" value="Secretin/TonB_short_N"/>
</dbReference>
<evidence type="ECO:0000256" key="14">
    <source>
        <dbReference type="PROSITE-ProRule" id="PRU01360"/>
    </source>
</evidence>
<proteinExistence type="inferred from homology"/>
<evidence type="ECO:0000256" key="1">
    <source>
        <dbReference type="ARBA" id="ARBA00004571"/>
    </source>
</evidence>
<evidence type="ECO:0000256" key="6">
    <source>
        <dbReference type="ARBA" id="ARBA00022692"/>
    </source>
</evidence>
<evidence type="ECO:0000256" key="13">
    <source>
        <dbReference type="ARBA" id="ARBA00023237"/>
    </source>
</evidence>
<evidence type="ECO:0000256" key="8">
    <source>
        <dbReference type="ARBA" id="ARBA00023004"/>
    </source>
</evidence>
<keyword evidence="6 14" id="KW-0812">Transmembrane</keyword>
<gene>
    <name evidence="19" type="ORF">CEY11_00530</name>
</gene>
<keyword evidence="8" id="KW-0408">Iron</keyword>
<keyword evidence="7 17" id="KW-0732">Signal</keyword>
<dbReference type="InterPro" id="IPR010917">
    <property type="entry name" value="TonB_rcpt_CS"/>
</dbReference>
<dbReference type="InterPro" id="IPR036942">
    <property type="entry name" value="Beta-barrel_TonB_sf"/>
</dbReference>
<evidence type="ECO:0000256" key="17">
    <source>
        <dbReference type="SAM" id="SignalP"/>
    </source>
</evidence>
<keyword evidence="12 19" id="KW-0675">Receptor</keyword>
<evidence type="ECO:0000313" key="19">
    <source>
        <dbReference type="EMBL" id="OWT66267.1"/>
    </source>
</evidence>
<keyword evidence="4 14" id="KW-1134">Transmembrane beta strand</keyword>
<evidence type="ECO:0000313" key="20">
    <source>
        <dbReference type="Proteomes" id="UP000214603"/>
    </source>
</evidence>
<reference evidence="20" key="1">
    <citation type="submission" date="2017-06" db="EMBL/GenBank/DDBJ databases">
        <title>Herbaspirillum phytohormonus sp. nov., isolated from the root nodule of Robinia pseudoacacia in lead-zinc mine.</title>
        <authorList>
            <person name="Fan M."/>
            <person name="Lin Y."/>
        </authorList>
    </citation>
    <scope>NUCLEOTIDE SEQUENCE [LARGE SCALE GENOMIC DNA]</scope>
    <source>
        <strain evidence="20">SC-089</strain>
    </source>
</reference>
<evidence type="ECO:0000256" key="3">
    <source>
        <dbReference type="ARBA" id="ARBA00022448"/>
    </source>
</evidence>
<keyword evidence="5" id="KW-0410">Iron transport</keyword>
<dbReference type="GO" id="GO:0015891">
    <property type="term" value="P:siderophore transport"/>
    <property type="evidence" value="ECO:0007669"/>
    <property type="project" value="InterPro"/>
</dbReference>
<keyword evidence="11 14" id="KW-0472">Membrane</keyword>
<evidence type="ECO:0000256" key="12">
    <source>
        <dbReference type="ARBA" id="ARBA00023170"/>
    </source>
</evidence>
<dbReference type="Proteomes" id="UP000214603">
    <property type="component" value="Unassembled WGS sequence"/>
</dbReference>
<dbReference type="Gene3D" id="2.170.130.10">
    <property type="entry name" value="TonB-dependent receptor, plug domain"/>
    <property type="match status" value="1"/>
</dbReference>
<keyword evidence="10 16" id="KW-0798">TonB box</keyword>
<dbReference type="Pfam" id="PF07660">
    <property type="entry name" value="STN"/>
    <property type="match status" value="1"/>
</dbReference>
<organism evidence="19 20">
    <name type="scientific">Candidimonas nitroreducens</name>
    <dbReference type="NCBI Taxonomy" id="683354"/>
    <lineage>
        <taxon>Bacteria</taxon>
        <taxon>Pseudomonadati</taxon>
        <taxon>Pseudomonadota</taxon>
        <taxon>Betaproteobacteria</taxon>
        <taxon>Burkholderiales</taxon>
        <taxon>Alcaligenaceae</taxon>
        <taxon>Candidimonas</taxon>
    </lineage>
</organism>
<dbReference type="GO" id="GO:0009279">
    <property type="term" value="C:cell outer membrane"/>
    <property type="evidence" value="ECO:0007669"/>
    <property type="project" value="UniProtKB-SubCell"/>
</dbReference>
<feature type="short sequence motif" description="TonB C-terminal box" evidence="15">
    <location>
        <begin position="807"/>
        <end position="824"/>
    </location>
</feature>
<dbReference type="NCBIfam" id="TIGR01783">
    <property type="entry name" value="TonB-siderophor"/>
    <property type="match status" value="1"/>
</dbReference>
<evidence type="ECO:0000256" key="5">
    <source>
        <dbReference type="ARBA" id="ARBA00022496"/>
    </source>
</evidence>
<dbReference type="CDD" id="cd01347">
    <property type="entry name" value="ligand_gated_channel"/>
    <property type="match status" value="1"/>
</dbReference>
<keyword evidence="3 14" id="KW-0813">Transport</keyword>
<accession>A0A225MY07</accession>
<dbReference type="PROSITE" id="PS52016">
    <property type="entry name" value="TONB_DEPENDENT_REC_3"/>
    <property type="match status" value="1"/>
</dbReference>
<dbReference type="Gene3D" id="2.40.170.20">
    <property type="entry name" value="TonB-dependent receptor, beta-barrel domain"/>
    <property type="match status" value="1"/>
</dbReference>
<evidence type="ECO:0000256" key="9">
    <source>
        <dbReference type="ARBA" id="ARBA00023065"/>
    </source>
</evidence>
<dbReference type="InterPro" id="IPR039426">
    <property type="entry name" value="TonB-dep_rcpt-like"/>
</dbReference>
<dbReference type="PROSITE" id="PS51257">
    <property type="entry name" value="PROKAR_LIPOPROTEIN"/>
    <property type="match status" value="1"/>
</dbReference>
<evidence type="ECO:0000256" key="2">
    <source>
        <dbReference type="ARBA" id="ARBA00009810"/>
    </source>
</evidence>
<dbReference type="Gene3D" id="3.55.50.30">
    <property type="match status" value="1"/>
</dbReference>
<evidence type="ECO:0000259" key="18">
    <source>
        <dbReference type="SMART" id="SM00965"/>
    </source>
</evidence>
<feature type="signal peptide" evidence="17">
    <location>
        <begin position="1"/>
        <end position="33"/>
    </location>
</feature>
<keyword evidence="13 14" id="KW-0998">Cell outer membrane</keyword>
<evidence type="ECO:0000256" key="7">
    <source>
        <dbReference type="ARBA" id="ARBA00022729"/>
    </source>
</evidence>
<feature type="domain" description="Secretin/TonB short N-terminal" evidence="18">
    <location>
        <begin position="79"/>
        <end position="130"/>
    </location>
</feature>
<dbReference type="PANTHER" id="PTHR32552">
    <property type="entry name" value="FERRICHROME IRON RECEPTOR-RELATED"/>
    <property type="match status" value="1"/>
</dbReference>
<keyword evidence="20" id="KW-1185">Reference proteome</keyword>
<dbReference type="SUPFAM" id="SSF56935">
    <property type="entry name" value="Porins"/>
    <property type="match status" value="1"/>
</dbReference>
<dbReference type="GO" id="GO:0015344">
    <property type="term" value="F:siderophore uptake transmembrane transporter activity"/>
    <property type="evidence" value="ECO:0007669"/>
    <property type="project" value="TreeGrafter"/>
</dbReference>
<dbReference type="AlphaFoldDB" id="A0A225MY07"/>
<dbReference type="GO" id="GO:0038023">
    <property type="term" value="F:signaling receptor activity"/>
    <property type="evidence" value="ECO:0007669"/>
    <property type="project" value="InterPro"/>
</dbReference>
<evidence type="ECO:0000256" key="15">
    <source>
        <dbReference type="PROSITE-ProRule" id="PRU10144"/>
    </source>
</evidence>
<evidence type="ECO:0000256" key="10">
    <source>
        <dbReference type="ARBA" id="ARBA00023077"/>
    </source>
</evidence>
<dbReference type="PANTHER" id="PTHR32552:SF82">
    <property type="entry name" value="FCUA PROTEIN"/>
    <property type="match status" value="1"/>
</dbReference>
<comment type="subcellular location">
    <subcellularLocation>
        <location evidence="1 14">Cell outer membrane</location>
        <topology evidence="1 14">Multi-pass membrane protein</topology>
    </subcellularLocation>
</comment>
<evidence type="ECO:0000256" key="11">
    <source>
        <dbReference type="ARBA" id="ARBA00023136"/>
    </source>
</evidence>
<protein>
    <submittedName>
        <fullName evidence="19">TonB-dependent siderophore receptor</fullName>
    </submittedName>
</protein>
<dbReference type="InterPro" id="IPR000531">
    <property type="entry name" value="Beta-barrel_TonB"/>
</dbReference>
<evidence type="ECO:0000256" key="4">
    <source>
        <dbReference type="ARBA" id="ARBA00022452"/>
    </source>
</evidence>
<dbReference type="SMART" id="SM00965">
    <property type="entry name" value="STN"/>
    <property type="match status" value="1"/>
</dbReference>
<dbReference type="InterPro" id="IPR010105">
    <property type="entry name" value="TonB_sidphr_rcpt"/>
</dbReference>
<dbReference type="OrthoDB" id="5346107at2"/>
<dbReference type="InterPro" id="IPR037066">
    <property type="entry name" value="Plug_dom_sf"/>
</dbReference>
<sequence>MARRRHLSCATGTLGRTALSQAMQGLVFAFACAACATVQAQPAAASRTATQAADFRQPYKIAPGALDDALANFAAAARVSLTIPPVLTRGKTAAGLDGSYTVGEGFARLLAGSGLEAVAGSGGVYVLRQAPADISGAGVTTLPAIAVQGQAGTGGLPPVYAGGQVASGGRLGMLGNTDVMDTPFNQTSYTSELIADQQARSVGDVLDNDPSVRRAWPASGFYEYFQIRGFNVNSGDIAFNGLYGIIPRYGAVPVDFAERIEVLKGPSALLGGMSPNGVVGGAINLVPKRAGNDPLTRLSLGLESDSLWHTNVDIGRRFGQNKEWGVRFNGGYSSGDTYIDGQSKRGSNTGSLALDYRGDRVRVALDAYRIEDRNRDGSSLAVSLADGLTAVPRAPDGSTNISPWASGNARTEGVVLSGEVDLADHLTAYAKAGYRHYQYSGYLLSSVYNVQANGDANTLVMQFPYDTHGDSEEIGLRGAFDTGPVRHTLVLSGARQTDYVKDNYSYNPFTTNIYAPRTPVLPSESVQPLKDSTMELSSLAVADTLSMFDERVLLTLGVRRQNVETENFDHNSGAMTARYDQGAWTPMLGLVVKPYEHLSLYGNVIEGLSAGATVGNTYQNAGEVFPPYKTKQIEVGAKLETGRVTNTLSLFEIRKPSTLADYSTSPLPTLRLDGEQRNRGIEWNIFGEITPRLRVLGGVTYIQGRLTRTQGGAYDGNEAPGAAPWATNLGVEWDVPGIAGLTLSGRVINTSSQYVDNANKLKIPNWTRVDVGARYATKVSATPVVFRAGIHNLFDKNYWEGVNSPGTITLGAPRTFMLSATIDF</sequence>